<dbReference type="OrthoDB" id="421575at2759"/>
<evidence type="ECO:0000313" key="2">
    <source>
        <dbReference type="Proteomes" id="UP000186817"/>
    </source>
</evidence>
<evidence type="ECO:0000313" key="1">
    <source>
        <dbReference type="EMBL" id="OLP90009.1"/>
    </source>
</evidence>
<organism evidence="1 2">
    <name type="scientific">Symbiodinium microadriaticum</name>
    <name type="common">Dinoflagellate</name>
    <name type="synonym">Zooxanthella microadriatica</name>
    <dbReference type="NCBI Taxonomy" id="2951"/>
    <lineage>
        <taxon>Eukaryota</taxon>
        <taxon>Sar</taxon>
        <taxon>Alveolata</taxon>
        <taxon>Dinophyceae</taxon>
        <taxon>Suessiales</taxon>
        <taxon>Symbiodiniaceae</taxon>
        <taxon>Symbiodinium</taxon>
    </lineage>
</organism>
<dbReference type="InterPro" id="IPR013083">
    <property type="entry name" value="Znf_RING/FYVE/PHD"/>
</dbReference>
<reference evidence="1 2" key="1">
    <citation type="submission" date="2016-02" db="EMBL/GenBank/DDBJ databases">
        <title>Genome analysis of coral dinoflagellate symbionts highlights evolutionary adaptations to a symbiotic lifestyle.</title>
        <authorList>
            <person name="Aranda M."/>
            <person name="Li Y."/>
            <person name="Liew Y.J."/>
            <person name="Baumgarten S."/>
            <person name="Simakov O."/>
            <person name="Wilson M."/>
            <person name="Piel J."/>
            <person name="Ashoor H."/>
            <person name="Bougouffa S."/>
            <person name="Bajic V.B."/>
            <person name="Ryu T."/>
            <person name="Ravasi T."/>
            <person name="Bayer T."/>
            <person name="Micklem G."/>
            <person name="Kim H."/>
            <person name="Bhak J."/>
            <person name="Lajeunesse T.C."/>
            <person name="Voolstra C.R."/>
        </authorList>
    </citation>
    <scope>NUCLEOTIDE SEQUENCE [LARGE SCALE GENOMIC DNA]</scope>
    <source>
        <strain evidence="1 2">CCMP2467</strain>
    </source>
</reference>
<dbReference type="SUPFAM" id="SSF57850">
    <property type="entry name" value="RING/U-box"/>
    <property type="match status" value="1"/>
</dbReference>
<dbReference type="AlphaFoldDB" id="A0A1Q9D4A6"/>
<accession>A0A1Q9D4A6</accession>
<dbReference type="Proteomes" id="UP000186817">
    <property type="component" value="Unassembled WGS sequence"/>
</dbReference>
<dbReference type="EMBL" id="LSRX01000732">
    <property type="protein sequence ID" value="OLP90009.1"/>
    <property type="molecule type" value="Genomic_DNA"/>
</dbReference>
<sequence>MAAVHLAIRLPCGHLFYEDAVKDWLKKSNECLELGLVGPVCRWELPSDDAEHEKGRSERMAGRYQGSIRVKGSRLTFDLDISRFVHVKKTIKSALNTIIEEHARQLEMWANRKNLQLVGAGVMDLAEKTCHDVYSRRYANATSFAKAVA</sequence>
<name>A0A1Q9D4A6_SYMMI</name>
<proteinExistence type="predicted"/>
<gene>
    <name evidence="1" type="primary">RNF181</name>
    <name evidence="1" type="ORF">AK812_SmicGene28475</name>
</gene>
<comment type="caution">
    <text evidence="1">The sequence shown here is derived from an EMBL/GenBank/DDBJ whole genome shotgun (WGS) entry which is preliminary data.</text>
</comment>
<dbReference type="Gene3D" id="3.30.40.10">
    <property type="entry name" value="Zinc/RING finger domain, C3HC4 (zinc finger)"/>
    <property type="match status" value="1"/>
</dbReference>
<protein>
    <submittedName>
        <fullName evidence="1">E3 ubiquitin-protein ligase</fullName>
    </submittedName>
</protein>
<keyword evidence="2" id="KW-1185">Reference proteome</keyword>